<sequence length="297" mass="33745">MASNTIKTSGCLHFSLMRWLRIMFLDCHVALQNLCNCISWLSPPLLQSKVKNIYKLLAEDSFTEFRYFCEQIEAMHLVPPGSPPVCPACPKFCSNFQASDHLRTKNRSKKVDETGVFGAVCRHEMPIKFFSLKQGERLGNAVFLIKHLLEGKPEERKLYILYDIACKLQAHLKGNESAPPEQRAEELSEAEAGDGFPPDPFLGSQRRQRYGIYQTGQRPLLHSTVVRPPALGVPTSPRPFLRWGETCKLYPAMEFIRRGQWVLDTVNTDRIEFSSSPPFGAEEGRHPHPRTPSNAYL</sequence>
<evidence type="ECO:0000256" key="2">
    <source>
        <dbReference type="SAM" id="SignalP"/>
    </source>
</evidence>
<evidence type="ECO:0000256" key="1">
    <source>
        <dbReference type="SAM" id="MobiDB-lite"/>
    </source>
</evidence>
<dbReference type="Pfam" id="PF18758">
    <property type="entry name" value="KDZ"/>
    <property type="match status" value="1"/>
</dbReference>
<organism evidence="3 4">
    <name type="scientific">Stichopus japonicus</name>
    <name type="common">Sea cucumber</name>
    <dbReference type="NCBI Taxonomy" id="307972"/>
    <lineage>
        <taxon>Eukaryota</taxon>
        <taxon>Metazoa</taxon>
        <taxon>Echinodermata</taxon>
        <taxon>Eleutherozoa</taxon>
        <taxon>Echinozoa</taxon>
        <taxon>Holothuroidea</taxon>
        <taxon>Aspidochirotacea</taxon>
        <taxon>Aspidochirotida</taxon>
        <taxon>Stichopodidae</taxon>
        <taxon>Apostichopus</taxon>
    </lineage>
</organism>
<feature type="region of interest" description="Disordered" evidence="1">
    <location>
        <begin position="175"/>
        <end position="201"/>
    </location>
</feature>
<evidence type="ECO:0000313" key="4">
    <source>
        <dbReference type="Proteomes" id="UP000230750"/>
    </source>
</evidence>
<keyword evidence="4" id="KW-1185">Reference proteome</keyword>
<keyword evidence="2" id="KW-0732">Signal</keyword>
<dbReference type="PANTHER" id="PTHR33096:SF1">
    <property type="entry name" value="CXC1-LIKE CYSTEINE CLUSTER ASSOCIATED WITH KDZ TRANSPOSASES DOMAIN-CONTAINING PROTEIN"/>
    <property type="match status" value="1"/>
</dbReference>
<dbReference type="AlphaFoldDB" id="A0A2G8JSS9"/>
<comment type="caution">
    <text evidence="3">The sequence shown here is derived from an EMBL/GenBank/DDBJ whole genome shotgun (WGS) entry which is preliminary data.</text>
</comment>
<reference evidence="3 4" key="1">
    <citation type="journal article" date="2017" name="PLoS Biol.">
        <title>The sea cucumber genome provides insights into morphological evolution and visceral regeneration.</title>
        <authorList>
            <person name="Zhang X."/>
            <person name="Sun L."/>
            <person name="Yuan J."/>
            <person name="Sun Y."/>
            <person name="Gao Y."/>
            <person name="Zhang L."/>
            <person name="Li S."/>
            <person name="Dai H."/>
            <person name="Hamel J.F."/>
            <person name="Liu C."/>
            <person name="Yu Y."/>
            <person name="Liu S."/>
            <person name="Lin W."/>
            <person name="Guo K."/>
            <person name="Jin S."/>
            <person name="Xu P."/>
            <person name="Storey K.B."/>
            <person name="Huan P."/>
            <person name="Zhang T."/>
            <person name="Zhou Y."/>
            <person name="Zhang J."/>
            <person name="Lin C."/>
            <person name="Li X."/>
            <person name="Xing L."/>
            <person name="Huo D."/>
            <person name="Sun M."/>
            <person name="Wang L."/>
            <person name="Mercier A."/>
            <person name="Li F."/>
            <person name="Yang H."/>
            <person name="Xiang J."/>
        </authorList>
    </citation>
    <scope>NUCLEOTIDE SEQUENCE [LARGE SCALE GENOMIC DNA]</scope>
    <source>
        <strain evidence="3">Shaxun</strain>
        <tissue evidence="3">Muscle</tissue>
    </source>
</reference>
<gene>
    <name evidence="3" type="ORF">BSL78_24347</name>
</gene>
<feature type="chain" id="PRO_5013735252" evidence="2">
    <location>
        <begin position="33"/>
        <end position="297"/>
    </location>
</feature>
<feature type="region of interest" description="Disordered" evidence="1">
    <location>
        <begin position="274"/>
        <end position="297"/>
    </location>
</feature>
<name>A0A2G8JSS9_STIJA</name>
<dbReference type="Proteomes" id="UP000230750">
    <property type="component" value="Unassembled WGS sequence"/>
</dbReference>
<accession>A0A2G8JSS9</accession>
<feature type="signal peptide" evidence="2">
    <location>
        <begin position="1"/>
        <end position="32"/>
    </location>
</feature>
<dbReference type="EMBL" id="MRZV01001311">
    <property type="protein sequence ID" value="PIK38812.1"/>
    <property type="molecule type" value="Genomic_DNA"/>
</dbReference>
<evidence type="ECO:0000313" key="3">
    <source>
        <dbReference type="EMBL" id="PIK38812.1"/>
    </source>
</evidence>
<dbReference type="PANTHER" id="PTHR33096">
    <property type="entry name" value="CXC2 DOMAIN-CONTAINING PROTEIN"/>
    <property type="match status" value="1"/>
</dbReference>
<dbReference type="OrthoDB" id="10063408at2759"/>
<dbReference type="InterPro" id="IPR040521">
    <property type="entry name" value="KDZ"/>
</dbReference>
<protein>
    <submittedName>
        <fullName evidence="3">Uncharacterized protein</fullName>
    </submittedName>
</protein>
<proteinExistence type="predicted"/>